<comment type="caution">
    <text evidence="8">The sequence shown here is derived from an EMBL/GenBank/DDBJ whole genome shotgun (WGS) entry which is preliminary data.</text>
</comment>
<keyword evidence="5 6" id="KW-0472">Membrane</keyword>
<name>A0A645DP75_9ZZZZ</name>
<keyword evidence="2" id="KW-1003">Cell membrane</keyword>
<feature type="transmembrane region" description="Helical" evidence="6">
    <location>
        <begin position="102"/>
        <end position="123"/>
    </location>
</feature>
<evidence type="ECO:0000259" key="7">
    <source>
        <dbReference type="Pfam" id="PF00482"/>
    </source>
</evidence>
<dbReference type="PANTHER" id="PTHR35007:SF2">
    <property type="entry name" value="PILUS ASSEMBLE PROTEIN"/>
    <property type="match status" value="1"/>
</dbReference>
<feature type="transmembrane region" description="Helical" evidence="6">
    <location>
        <begin position="250"/>
        <end position="276"/>
    </location>
</feature>
<dbReference type="PANTHER" id="PTHR35007">
    <property type="entry name" value="INTEGRAL MEMBRANE PROTEIN-RELATED"/>
    <property type="match status" value="1"/>
</dbReference>
<evidence type="ECO:0000256" key="2">
    <source>
        <dbReference type="ARBA" id="ARBA00022475"/>
    </source>
</evidence>
<reference evidence="8" key="1">
    <citation type="submission" date="2019-08" db="EMBL/GenBank/DDBJ databases">
        <authorList>
            <person name="Kucharzyk K."/>
            <person name="Murdoch R.W."/>
            <person name="Higgins S."/>
            <person name="Loffler F."/>
        </authorList>
    </citation>
    <scope>NUCLEOTIDE SEQUENCE</scope>
</reference>
<feature type="domain" description="Type II secretion system protein GspF" evidence="7">
    <location>
        <begin position="143"/>
        <end position="267"/>
    </location>
</feature>
<accession>A0A645DP75</accession>
<evidence type="ECO:0000256" key="4">
    <source>
        <dbReference type="ARBA" id="ARBA00022989"/>
    </source>
</evidence>
<gene>
    <name evidence="8" type="ORF">SDC9_138222</name>
</gene>
<keyword evidence="4 6" id="KW-1133">Transmembrane helix</keyword>
<proteinExistence type="predicted"/>
<dbReference type="AlphaFoldDB" id="A0A645DP75"/>
<comment type="subcellular location">
    <subcellularLocation>
        <location evidence="1">Cell membrane</location>
        <topology evidence="1">Multi-pass membrane protein</topology>
    </subcellularLocation>
</comment>
<feature type="transmembrane region" description="Helical" evidence="6">
    <location>
        <begin position="77"/>
        <end position="96"/>
    </location>
</feature>
<sequence>MRKRFALVKNNERVYGDDELKKSFSERVFRPAAKRFSERIRHLAGKSKTPVQGKGSLKLQKQLRAAGLSLSAQEYSYIKSLLLLVFVGGGAVLYVFLQIDQIYRVLILLVLACIPVYGAGFYLKARVKARKEAIVRELPDVMDLLVVSVEAGLGLDAAIVRQYSKNKNTVLTELSSAIREVQMGVSRKVALKEMADRCDVKQLTAFVTSLLQADQLGVSVKSVLETQAERLRTERKQSIQAKAAKAPIKIMLPTVGFIFPVIFIILLGPAAMNLIATFR</sequence>
<evidence type="ECO:0000313" key="8">
    <source>
        <dbReference type="EMBL" id="MPM91096.1"/>
    </source>
</evidence>
<keyword evidence="3 6" id="KW-0812">Transmembrane</keyword>
<evidence type="ECO:0000256" key="5">
    <source>
        <dbReference type="ARBA" id="ARBA00023136"/>
    </source>
</evidence>
<dbReference type="Pfam" id="PF00482">
    <property type="entry name" value="T2SSF"/>
    <property type="match status" value="1"/>
</dbReference>
<dbReference type="EMBL" id="VSSQ01038211">
    <property type="protein sequence ID" value="MPM91096.1"/>
    <property type="molecule type" value="Genomic_DNA"/>
</dbReference>
<evidence type="ECO:0000256" key="6">
    <source>
        <dbReference type="SAM" id="Phobius"/>
    </source>
</evidence>
<dbReference type="InterPro" id="IPR018076">
    <property type="entry name" value="T2SS_GspF_dom"/>
</dbReference>
<evidence type="ECO:0000256" key="3">
    <source>
        <dbReference type="ARBA" id="ARBA00022692"/>
    </source>
</evidence>
<organism evidence="8">
    <name type="scientific">bioreactor metagenome</name>
    <dbReference type="NCBI Taxonomy" id="1076179"/>
    <lineage>
        <taxon>unclassified sequences</taxon>
        <taxon>metagenomes</taxon>
        <taxon>ecological metagenomes</taxon>
    </lineage>
</organism>
<dbReference type="GO" id="GO:0005886">
    <property type="term" value="C:plasma membrane"/>
    <property type="evidence" value="ECO:0007669"/>
    <property type="project" value="UniProtKB-SubCell"/>
</dbReference>
<protein>
    <recommendedName>
        <fullName evidence="7">Type II secretion system protein GspF domain-containing protein</fullName>
    </recommendedName>
</protein>
<evidence type="ECO:0000256" key="1">
    <source>
        <dbReference type="ARBA" id="ARBA00004651"/>
    </source>
</evidence>